<keyword evidence="2" id="KW-1185">Reference proteome</keyword>
<sequence length="332" mass="37691">MSEGTIVAAKPKEGTGSTSIQCPMLNSTNYTVWALKMKIALKVHKVWEAIEPETEEADEDKNNMAMALLFQSISEALVLQIGDLDTTKKVWDAIKSRHVGAERVKEARQQTLMADFERLKMKDSEKIDEFAGKMSELASKSASLGVAIDESKMVKKFLNCLPHKKFIHIVASLEHVLDLNTTTFEDIIGRLKAYEERIIDAGEVQEDQSKLMYANMETQNSREYTNDYRNVEELQEAQVLDTTNTQDGDELMMHEVVFLNEKRCIPSKFETNMREDNIWYLGNGASNHMTGDKRYFEKMDESVTGKVRFGDDSRVDIKGKGSISLVDMYGEL</sequence>
<reference evidence="3" key="2">
    <citation type="submission" date="2025-08" db="UniProtKB">
        <authorList>
            <consortium name="RefSeq"/>
        </authorList>
    </citation>
    <scope>IDENTIFICATION</scope>
    <source>
        <tissue evidence="3">Leaf</tissue>
    </source>
</reference>
<dbReference type="PANTHER" id="PTHR35317">
    <property type="entry name" value="OS04G0629600 PROTEIN"/>
    <property type="match status" value="1"/>
</dbReference>
<dbReference type="RefSeq" id="XP_010469242.1">
    <property type="nucleotide sequence ID" value="XM_010470940.1"/>
</dbReference>
<evidence type="ECO:0000313" key="3">
    <source>
        <dbReference type="RefSeq" id="XP_010469242.1"/>
    </source>
</evidence>
<protein>
    <submittedName>
        <fullName evidence="3">Uncharacterized protein LOC104749335</fullName>
    </submittedName>
</protein>
<accession>A0ABM0WCU7</accession>
<dbReference type="PANTHER" id="PTHR35317:SF44">
    <property type="entry name" value="RNA-DIRECTED DNA POLYMERASE"/>
    <property type="match status" value="1"/>
</dbReference>
<organism evidence="2 3">
    <name type="scientific">Camelina sativa</name>
    <name type="common">False flax</name>
    <name type="synonym">Myagrum sativum</name>
    <dbReference type="NCBI Taxonomy" id="90675"/>
    <lineage>
        <taxon>Eukaryota</taxon>
        <taxon>Viridiplantae</taxon>
        <taxon>Streptophyta</taxon>
        <taxon>Embryophyta</taxon>
        <taxon>Tracheophyta</taxon>
        <taxon>Spermatophyta</taxon>
        <taxon>Magnoliopsida</taxon>
        <taxon>eudicotyledons</taxon>
        <taxon>Gunneridae</taxon>
        <taxon>Pentapetalae</taxon>
        <taxon>rosids</taxon>
        <taxon>malvids</taxon>
        <taxon>Brassicales</taxon>
        <taxon>Brassicaceae</taxon>
        <taxon>Camelineae</taxon>
        <taxon>Camelina</taxon>
    </lineage>
</organism>
<dbReference type="Pfam" id="PF22936">
    <property type="entry name" value="Pol_BBD"/>
    <property type="match status" value="1"/>
</dbReference>
<evidence type="ECO:0000313" key="2">
    <source>
        <dbReference type="Proteomes" id="UP000694864"/>
    </source>
</evidence>
<feature type="domain" description="Retrovirus-related Pol polyprotein from transposon TNT 1-94-like beta-barrel" evidence="1">
    <location>
        <begin position="279"/>
        <end position="325"/>
    </location>
</feature>
<dbReference type="Pfam" id="PF14223">
    <property type="entry name" value="Retrotran_gag_2"/>
    <property type="match status" value="1"/>
</dbReference>
<reference evidence="2" key="1">
    <citation type="journal article" date="2014" name="Nat. Commun.">
        <title>The emerging biofuel crop Camelina sativa retains a highly undifferentiated hexaploid genome structure.</title>
        <authorList>
            <person name="Kagale S."/>
            <person name="Koh C."/>
            <person name="Nixon J."/>
            <person name="Bollina V."/>
            <person name="Clarke W.E."/>
            <person name="Tuteja R."/>
            <person name="Spillane C."/>
            <person name="Robinson S.J."/>
            <person name="Links M.G."/>
            <person name="Clarke C."/>
            <person name="Higgins E.E."/>
            <person name="Huebert T."/>
            <person name="Sharpe A.G."/>
            <person name="Parkin I.A."/>
        </authorList>
    </citation>
    <scope>NUCLEOTIDE SEQUENCE [LARGE SCALE GENOMIC DNA]</scope>
    <source>
        <strain evidence="2">cv. DH55</strain>
    </source>
</reference>
<gene>
    <name evidence="3" type="primary">LOC104749335</name>
</gene>
<dbReference type="InterPro" id="IPR054722">
    <property type="entry name" value="PolX-like_BBD"/>
</dbReference>
<evidence type="ECO:0000259" key="1">
    <source>
        <dbReference type="Pfam" id="PF22936"/>
    </source>
</evidence>
<dbReference type="Proteomes" id="UP000694864">
    <property type="component" value="Chromosome 2"/>
</dbReference>
<name>A0ABM0WCU7_CAMSA</name>
<proteinExistence type="predicted"/>
<dbReference type="GeneID" id="104749335"/>